<dbReference type="EMBL" id="HBHR01019373">
    <property type="protein sequence ID" value="CAD9870768.1"/>
    <property type="molecule type" value="Transcribed_RNA"/>
</dbReference>
<proteinExistence type="predicted"/>
<dbReference type="CDD" id="cd02537">
    <property type="entry name" value="GT8_Glycogenin"/>
    <property type="match status" value="1"/>
</dbReference>
<dbReference type="InterPro" id="IPR029044">
    <property type="entry name" value="Nucleotide-diphossugar_trans"/>
</dbReference>
<dbReference type="GO" id="GO:0016757">
    <property type="term" value="F:glycosyltransferase activity"/>
    <property type="evidence" value="ECO:0007669"/>
    <property type="project" value="InterPro"/>
</dbReference>
<evidence type="ECO:0000313" key="1">
    <source>
        <dbReference type="EMBL" id="CAD9870768.1"/>
    </source>
</evidence>
<organism evidence="1">
    <name type="scientific">Fibrocapsa japonica</name>
    <dbReference type="NCBI Taxonomy" id="94617"/>
    <lineage>
        <taxon>Eukaryota</taxon>
        <taxon>Sar</taxon>
        <taxon>Stramenopiles</taxon>
        <taxon>Ochrophyta</taxon>
        <taxon>Raphidophyceae</taxon>
        <taxon>Chattonellales</taxon>
        <taxon>Chattonellaceae</taxon>
        <taxon>Fibrocapsa</taxon>
    </lineage>
</organism>
<sequence length="244" mass="27809">MAFVTILTNDSFKMGVEVLLFSLEQTSMQDNVDVVILVTPQVSQFTRNQLVRSNRRIKQIEPIENPNAEAHVQGWVDSGYAKLRLWGLLEYSRVVYLDADCLVMEPIHELFEREADFAAAPDVFPPDKFNAGVLVLKPDQAVYEDMLSKLNALPSYDGGDTGFLNAYFPDWFSCPAASRLPFAFNAQRTLHWLTAARNPGYWQAAGPHKIIHYSSNPKPWDSGAKKGELEMIWWQYYLRSRMLG</sequence>
<gene>
    <name evidence="1" type="ORF">FJAP1339_LOCUS9820</name>
</gene>
<protein>
    <recommendedName>
        <fullName evidence="2">Hexosyltransferase</fullName>
    </recommendedName>
</protein>
<dbReference type="SUPFAM" id="SSF53448">
    <property type="entry name" value="Nucleotide-diphospho-sugar transferases"/>
    <property type="match status" value="1"/>
</dbReference>
<accession>A0A7S2Y0F1</accession>
<evidence type="ECO:0008006" key="2">
    <source>
        <dbReference type="Google" id="ProtNLM"/>
    </source>
</evidence>
<dbReference type="InterPro" id="IPR002495">
    <property type="entry name" value="Glyco_trans_8"/>
</dbReference>
<reference evidence="1" key="1">
    <citation type="submission" date="2021-01" db="EMBL/GenBank/DDBJ databases">
        <authorList>
            <person name="Corre E."/>
            <person name="Pelletier E."/>
            <person name="Niang G."/>
            <person name="Scheremetjew M."/>
            <person name="Finn R."/>
            <person name="Kale V."/>
            <person name="Holt S."/>
            <person name="Cochrane G."/>
            <person name="Meng A."/>
            <person name="Brown T."/>
            <person name="Cohen L."/>
        </authorList>
    </citation>
    <scope>NUCLEOTIDE SEQUENCE</scope>
    <source>
        <strain evidence="1">CCMP1661</strain>
    </source>
</reference>
<name>A0A7S2Y0F1_9STRA</name>
<dbReference type="AlphaFoldDB" id="A0A7S2Y0F1"/>
<dbReference type="Pfam" id="PF01501">
    <property type="entry name" value="Glyco_transf_8"/>
    <property type="match status" value="1"/>
</dbReference>
<dbReference type="PANTHER" id="PTHR11183">
    <property type="entry name" value="GLYCOGENIN SUBFAMILY MEMBER"/>
    <property type="match status" value="1"/>
</dbReference>
<dbReference type="InterPro" id="IPR050587">
    <property type="entry name" value="GNT1/Glycosyltrans_8"/>
</dbReference>
<dbReference type="Gene3D" id="3.90.550.10">
    <property type="entry name" value="Spore Coat Polysaccharide Biosynthesis Protein SpsA, Chain A"/>
    <property type="match status" value="1"/>
</dbReference>